<evidence type="ECO:0000313" key="2">
    <source>
        <dbReference type="Proteomes" id="UP000007305"/>
    </source>
</evidence>
<reference evidence="1" key="3">
    <citation type="submission" date="2021-05" db="UniProtKB">
        <authorList>
            <consortium name="EnsemblPlants"/>
        </authorList>
    </citation>
    <scope>IDENTIFICATION</scope>
    <source>
        <strain evidence="1">cv. B73</strain>
    </source>
</reference>
<name>A0A804NXC6_MAIZE</name>
<protein>
    <submittedName>
        <fullName evidence="1">Uncharacterized protein</fullName>
    </submittedName>
</protein>
<proteinExistence type="predicted"/>
<dbReference type="Gramene" id="Zm00001eb193350_T001">
    <property type="protein sequence ID" value="Zm00001eb193350_P001"/>
    <property type="gene ID" value="Zm00001eb193350"/>
</dbReference>
<evidence type="ECO:0000313" key="1">
    <source>
        <dbReference type="EnsemblPlants" id="Zm00001eb193350_P001"/>
    </source>
</evidence>
<dbReference type="InParanoid" id="A0A804NXC6"/>
<dbReference type="Proteomes" id="UP000007305">
    <property type="component" value="Chromosome 4"/>
</dbReference>
<sequence length="133" mass="14616">MTQGAADRKLLSSGTILLRCTFVGGDDERGDFTGEQLRYPCKLRRHICAECGMHRGEHGGRPGAGVRVRDEDLPPRKRAVFRARGELQPMVMGLGGGEDEGDGEREGQAWATADAIAKGKRGARRRRAAWREL</sequence>
<organism evidence="1 2">
    <name type="scientific">Zea mays</name>
    <name type="common">Maize</name>
    <dbReference type="NCBI Taxonomy" id="4577"/>
    <lineage>
        <taxon>Eukaryota</taxon>
        <taxon>Viridiplantae</taxon>
        <taxon>Streptophyta</taxon>
        <taxon>Embryophyta</taxon>
        <taxon>Tracheophyta</taxon>
        <taxon>Spermatophyta</taxon>
        <taxon>Magnoliopsida</taxon>
        <taxon>Liliopsida</taxon>
        <taxon>Poales</taxon>
        <taxon>Poaceae</taxon>
        <taxon>PACMAD clade</taxon>
        <taxon>Panicoideae</taxon>
        <taxon>Andropogonodae</taxon>
        <taxon>Andropogoneae</taxon>
        <taxon>Tripsacinae</taxon>
        <taxon>Zea</taxon>
    </lineage>
</organism>
<dbReference type="AlphaFoldDB" id="A0A804NXC6"/>
<keyword evidence="2" id="KW-1185">Reference proteome</keyword>
<accession>A0A804NXC6</accession>
<dbReference type="EnsemblPlants" id="Zm00001eb193350_T001">
    <property type="protein sequence ID" value="Zm00001eb193350_P001"/>
    <property type="gene ID" value="Zm00001eb193350"/>
</dbReference>
<reference evidence="2" key="1">
    <citation type="journal article" date="2009" name="Science">
        <title>The B73 maize genome: complexity, diversity, and dynamics.</title>
        <authorList>
            <person name="Schnable P.S."/>
            <person name="Ware D."/>
            <person name="Fulton R.S."/>
            <person name="Stein J.C."/>
            <person name="Wei F."/>
            <person name="Pasternak S."/>
            <person name="Liang C."/>
            <person name="Zhang J."/>
            <person name="Fulton L."/>
            <person name="Graves T.A."/>
            <person name="Minx P."/>
            <person name="Reily A.D."/>
            <person name="Courtney L."/>
            <person name="Kruchowski S.S."/>
            <person name="Tomlinson C."/>
            <person name="Strong C."/>
            <person name="Delehaunty K."/>
            <person name="Fronick C."/>
            <person name="Courtney B."/>
            <person name="Rock S.M."/>
            <person name="Belter E."/>
            <person name="Du F."/>
            <person name="Kim K."/>
            <person name="Abbott R.M."/>
            <person name="Cotton M."/>
            <person name="Levy A."/>
            <person name="Marchetto P."/>
            <person name="Ochoa K."/>
            <person name="Jackson S.M."/>
            <person name="Gillam B."/>
            <person name="Chen W."/>
            <person name="Yan L."/>
            <person name="Higginbotham J."/>
            <person name="Cardenas M."/>
            <person name="Waligorski J."/>
            <person name="Applebaum E."/>
            <person name="Phelps L."/>
            <person name="Falcone J."/>
            <person name="Kanchi K."/>
            <person name="Thane T."/>
            <person name="Scimone A."/>
            <person name="Thane N."/>
            <person name="Henke J."/>
            <person name="Wang T."/>
            <person name="Ruppert J."/>
            <person name="Shah N."/>
            <person name="Rotter K."/>
            <person name="Hodges J."/>
            <person name="Ingenthron E."/>
            <person name="Cordes M."/>
            <person name="Kohlberg S."/>
            <person name="Sgro J."/>
            <person name="Delgado B."/>
            <person name="Mead K."/>
            <person name="Chinwalla A."/>
            <person name="Leonard S."/>
            <person name="Crouse K."/>
            <person name="Collura K."/>
            <person name="Kudrna D."/>
            <person name="Currie J."/>
            <person name="He R."/>
            <person name="Angelova A."/>
            <person name="Rajasekar S."/>
            <person name="Mueller T."/>
            <person name="Lomeli R."/>
            <person name="Scara G."/>
            <person name="Ko A."/>
            <person name="Delaney K."/>
            <person name="Wissotski M."/>
            <person name="Lopez G."/>
            <person name="Campos D."/>
            <person name="Braidotti M."/>
            <person name="Ashley E."/>
            <person name="Golser W."/>
            <person name="Kim H."/>
            <person name="Lee S."/>
            <person name="Lin J."/>
            <person name="Dujmic Z."/>
            <person name="Kim W."/>
            <person name="Talag J."/>
            <person name="Zuccolo A."/>
            <person name="Fan C."/>
            <person name="Sebastian A."/>
            <person name="Kramer M."/>
            <person name="Spiegel L."/>
            <person name="Nascimento L."/>
            <person name="Zutavern T."/>
            <person name="Miller B."/>
            <person name="Ambroise C."/>
            <person name="Muller S."/>
            <person name="Spooner W."/>
            <person name="Narechania A."/>
            <person name="Ren L."/>
            <person name="Wei S."/>
            <person name="Kumari S."/>
            <person name="Faga B."/>
            <person name="Levy M.J."/>
            <person name="McMahan L."/>
            <person name="Van Buren P."/>
            <person name="Vaughn M.W."/>
            <person name="Ying K."/>
            <person name="Yeh C.-T."/>
            <person name="Emrich S.J."/>
            <person name="Jia Y."/>
            <person name="Kalyanaraman A."/>
            <person name="Hsia A.-P."/>
            <person name="Barbazuk W.B."/>
            <person name="Baucom R.S."/>
            <person name="Brutnell T.P."/>
            <person name="Carpita N.C."/>
            <person name="Chaparro C."/>
            <person name="Chia J.-M."/>
            <person name="Deragon J.-M."/>
            <person name="Estill J.C."/>
            <person name="Fu Y."/>
            <person name="Jeddeloh J.A."/>
            <person name="Han Y."/>
            <person name="Lee H."/>
            <person name="Li P."/>
            <person name="Lisch D.R."/>
            <person name="Liu S."/>
            <person name="Liu Z."/>
            <person name="Nagel D.H."/>
            <person name="McCann M.C."/>
            <person name="SanMiguel P."/>
            <person name="Myers A.M."/>
            <person name="Nettleton D."/>
            <person name="Nguyen J."/>
            <person name="Penning B.W."/>
            <person name="Ponnala L."/>
            <person name="Schneider K.L."/>
            <person name="Schwartz D.C."/>
            <person name="Sharma A."/>
            <person name="Soderlund C."/>
            <person name="Springer N.M."/>
            <person name="Sun Q."/>
            <person name="Wang H."/>
            <person name="Waterman M."/>
            <person name="Westerman R."/>
            <person name="Wolfgruber T.K."/>
            <person name="Yang L."/>
            <person name="Yu Y."/>
            <person name="Zhang L."/>
            <person name="Zhou S."/>
            <person name="Zhu Q."/>
            <person name="Bennetzen J.L."/>
            <person name="Dawe R.K."/>
            <person name="Jiang J."/>
            <person name="Jiang N."/>
            <person name="Presting G.G."/>
            <person name="Wessler S.R."/>
            <person name="Aluru S."/>
            <person name="Martienssen R.A."/>
            <person name="Clifton S.W."/>
            <person name="McCombie W.R."/>
            <person name="Wing R.A."/>
            <person name="Wilson R.K."/>
        </authorList>
    </citation>
    <scope>NUCLEOTIDE SEQUENCE [LARGE SCALE GENOMIC DNA]</scope>
    <source>
        <strain evidence="2">cv. B73</strain>
    </source>
</reference>
<dbReference type="FunCoup" id="A0A804NXC6">
    <property type="interactions" value="287"/>
</dbReference>
<reference evidence="1" key="2">
    <citation type="submission" date="2019-07" db="EMBL/GenBank/DDBJ databases">
        <authorList>
            <person name="Seetharam A."/>
            <person name="Woodhouse M."/>
            <person name="Cannon E."/>
        </authorList>
    </citation>
    <scope>NUCLEOTIDE SEQUENCE [LARGE SCALE GENOMIC DNA]</scope>
    <source>
        <strain evidence="1">cv. B73</strain>
    </source>
</reference>